<keyword evidence="2" id="KW-1185">Reference proteome</keyword>
<dbReference type="InterPro" id="IPR050490">
    <property type="entry name" value="Bact_solute-bd_prot1"/>
</dbReference>
<name>K6WTM9_9MICO</name>
<accession>K6WTM9</accession>
<organism evidence="1 2">
    <name type="scientific">Kineosphaera limosa NBRC 100340</name>
    <dbReference type="NCBI Taxonomy" id="1184609"/>
    <lineage>
        <taxon>Bacteria</taxon>
        <taxon>Bacillati</taxon>
        <taxon>Actinomycetota</taxon>
        <taxon>Actinomycetes</taxon>
        <taxon>Micrococcales</taxon>
        <taxon>Dermatophilaceae</taxon>
        <taxon>Kineosphaera</taxon>
    </lineage>
</organism>
<dbReference type="STRING" id="1184609.KILIM_020_00200"/>
<dbReference type="EMBL" id="BAHD01000020">
    <property type="protein sequence ID" value="GAB95452.1"/>
    <property type="molecule type" value="Genomic_DNA"/>
</dbReference>
<sequence>MATALALGATGLAGATPARGQATTTLSIAVVDNVDTERLRALADAFTDANPDIALEWVTDTENLLRQQVSTDVATGAGKFDVVTVGAYEVPIWAERGWLRPLDQMPADYNVDDLIPSIRGEVSYDNQLYAAPFYGEAAFTMYRTDLFQQAGFPMPEQPTWADLAGAARVLNTGDTSGICLRGKPGWGENVALVTAMANSFGARWFDENWQAQLTSPEWTAALDTYVQLLRDYGPSNAAELGYQENLDRFRQGGCAIWVDSTAAASAVTDANTSSVAQHVGFAPPPRSADAPEGTPNATWLWSWSLGIARSSKQPEAAARFVAWATSPQYSELVAQHYGWAQVPPGTRASLYANPWYLASAPFAPLVYSTIQAANPDEPTAQPVPYRGIQYVGIPQFPGIGTAVGARFALAVSGQISPAEALDNAQWVTGRVLEHSEFIAQD</sequence>
<dbReference type="Pfam" id="PF01547">
    <property type="entry name" value="SBP_bac_1"/>
    <property type="match status" value="1"/>
</dbReference>
<dbReference type="InterPro" id="IPR006059">
    <property type="entry name" value="SBP"/>
</dbReference>
<proteinExistence type="predicted"/>
<evidence type="ECO:0000313" key="1">
    <source>
        <dbReference type="EMBL" id="GAB95452.1"/>
    </source>
</evidence>
<dbReference type="AlphaFoldDB" id="K6WTM9"/>
<dbReference type="CDD" id="cd13585">
    <property type="entry name" value="PBP2_TMBP_like"/>
    <property type="match status" value="1"/>
</dbReference>
<dbReference type="PANTHER" id="PTHR43649">
    <property type="entry name" value="ARABINOSE-BINDING PROTEIN-RELATED"/>
    <property type="match status" value="1"/>
</dbReference>
<protein>
    <submittedName>
        <fullName evidence="1">Putative ABC transporter substrate-binding protein</fullName>
    </submittedName>
</protein>
<dbReference type="Gene3D" id="3.40.190.10">
    <property type="entry name" value="Periplasmic binding protein-like II"/>
    <property type="match status" value="2"/>
</dbReference>
<dbReference type="eggNOG" id="COG1653">
    <property type="taxonomic scope" value="Bacteria"/>
</dbReference>
<dbReference type="SUPFAM" id="SSF53850">
    <property type="entry name" value="Periplasmic binding protein-like II"/>
    <property type="match status" value="1"/>
</dbReference>
<dbReference type="RefSeq" id="WP_006591984.1">
    <property type="nucleotide sequence ID" value="NZ_BAHD01000020.1"/>
</dbReference>
<evidence type="ECO:0000313" key="2">
    <source>
        <dbReference type="Proteomes" id="UP000008366"/>
    </source>
</evidence>
<comment type="caution">
    <text evidence="1">The sequence shown here is derived from an EMBL/GenBank/DDBJ whole genome shotgun (WGS) entry which is preliminary data.</text>
</comment>
<dbReference type="Proteomes" id="UP000008366">
    <property type="component" value="Unassembled WGS sequence"/>
</dbReference>
<gene>
    <name evidence="1" type="ORF">KILIM_020_00200</name>
</gene>
<dbReference type="PANTHER" id="PTHR43649:SF12">
    <property type="entry name" value="DIACETYLCHITOBIOSE BINDING PROTEIN DASA"/>
    <property type="match status" value="1"/>
</dbReference>
<reference evidence="1 2" key="1">
    <citation type="submission" date="2012-08" db="EMBL/GenBank/DDBJ databases">
        <title>Whole genome shotgun sequence of Kineosphaera limosa NBRC 100340.</title>
        <authorList>
            <person name="Yoshida I."/>
            <person name="Isaki S."/>
            <person name="Hosoyama A."/>
            <person name="Tsuchikane K."/>
            <person name="Katsumata H."/>
            <person name="Ando Y."/>
            <person name="Ohji S."/>
            <person name="Hamada M."/>
            <person name="Tamura T."/>
            <person name="Yamazoe A."/>
            <person name="Yamazaki S."/>
            <person name="Fujita N."/>
        </authorList>
    </citation>
    <scope>NUCLEOTIDE SEQUENCE [LARGE SCALE GENOMIC DNA]</scope>
    <source>
        <strain evidence="1 2">NBRC 100340</strain>
    </source>
</reference>